<dbReference type="PANTHER" id="PTHR10587">
    <property type="entry name" value="GLYCOSYL TRANSFERASE-RELATED"/>
    <property type="match status" value="1"/>
</dbReference>
<evidence type="ECO:0000313" key="2">
    <source>
        <dbReference type="EMBL" id="CAB4572466.1"/>
    </source>
</evidence>
<feature type="domain" description="NodB homology" evidence="1">
    <location>
        <begin position="11"/>
        <end position="188"/>
    </location>
</feature>
<dbReference type="Pfam" id="PF01522">
    <property type="entry name" value="Polysacc_deac_1"/>
    <property type="match status" value="1"/>
</dbReference>
<dbReference type="InterPro" id="IPR050248">
    <property type="entry name" value="Polysacc_deacetylase_ArnD"/>
</dbReference>
<dbReference type="InterPro" id="IPR002509">
    <property type="entry name" value="NODB_dom"/>
</dbReference>
<dbReference type="GO" id="GO:0016810">
    <property type="term" value="F:hydrolase activity, acting on carbon-nitrogen (but not peptide) bonds"/>
    <property type="evidence" value="ECO:0007669"/>
    <property type="project" value="InterPro"/>
</dbReference>
<dbReference type="InterPro" id="IPR011330">
    <property type="entry name" value="Glyco_hydro/deAcase_b/a-brl"/>
</dbReference>
<dbReference type="Gene3D" id="3.20.20.370">
    <property type="entry name" value="Glycoside hydrolase/deacetylase"/>
    <property type="match status" value="1"/>
</dbReference>
<dbReference type="EMBL" id="CAEZTS010000028">
    <property type="protein sequence ID" value="CAB4572466.1"/>
    <property type="molecule type" value="Genomic_DNA"/>
</dbReference>
<evidence type="ECO:0000259" key="1">
    <source>
        <dbReference type="PROSITE" id="PS51677"/>
    </source>
</evidence>
<reference evidence="2" key="1">
    <citation type="submission" date="2020-05" db="EMBL/GenBank/DDBJ databases">
        <authorList>
            <person name="Chiriac C."/>
            <person name="Salcher M."/>
            <person name="Ghai R."/>
            <person name="Kavagutti S V."/>
        </authorList>
    </citation>
    <scope>NUCLEOTIDE SEQUENCE</scope>
</reference>
<protein>
    <submittedName>
        <fullName evidence="2">Unannotated protein</fullName>
    </submittedName>
</protein>
<dbReference type="GO" id="GO:0005975">
    <property type="term" value="P:carbohydrate metabolic process"/>
    <property type="evidence" value="ECO:0007669"/>
    <property type="project" value="InterPro"/>
</dbReference>
<organism evidence="2">
    <name type="scientific">freshwater metagenome</name>
    <dbReference type="NCBI Taxonomy" id="449393"/>
    <lineage>
        <taxon>unclassified sequences</taxon>
        <taxon>metagenomes</taxon>
        <taxon>ecological metagenomes</taxon>
    </lineage>
</organism>
<dbReference type="CDD" id="cd10917">
    <property type="entry name" value="CE4_NodB_like_6s_7s"/>
    <property type="match status" value="1"/>
</dbReference>
<dbReference type="PROSITE" id="PS51677">
    <property type="entry name" value="NODB"/>
    <property type="match status" value="1"/>
</dbReference>
<dbReference type="SUPFAM" id="SSF88713">
    <property type="entry name" value="Glycoside hydrolase/deacetylase"/>
    <property type="match status" value="1"/>
</dbReference>
<dbReference type="AlphaFoldDB" id="A0A6J6E9F6"/>
<dbReference type="PANTHER" id="PTHR10587:SF134">
    <property type="entry name" value="SECRETED PROTEIN"/>
    <property type="match status" value="1"/>
</dbReference>
<accession>A0A6J6E9F6</accession>
<sequence>MKVSRVDTTDKVVFLTIDDGIVKDPRVMEFLLDRRWPATLFLVSGEFKKDPLYFAQILTVGGNISSHTLTHPELKGLGYDEQRRQICGMKGAIETMLGSAGHLFRPPYGSWDDTTLKAAASCGINVVVTWNSELWEGNVDLARRPALQPGDVFLTHFRYDLYDNLLALEARMAAEGFTVANLEDYLPN</sequence>
<name>A0A6J6E9F6_9ZZZZ</name>
<proteinExistence type="predicted"/>
<gene>
    <name evidence="2" type="ORF">UFOPK1722_00481</name>
</gene>